<name>A7NGY9_ROSCS</name>
<reference evidence="1 2" key="1">
    <citation type="submission" date="2007-08" db="EMBL/GenBank/DDBJ databases">
        <title>Complete sequence of Roseiflexus castenholzii DSM 13941.</title>
        <authorList>
            <consortium name="US DOE Joint Genome Institute"/>
            <person name="Copeland A."/>
            <person name="Lucas S."/>
            <person name="Lapidus A."/>
            <person name="Barry K."/>
            <person name="Glavina del Rio T."/>
            <person name="Dalin E."/>
            <person name="Tice H."/>
            <person name="Pitluck S."/>
            <person name="Thompson L.S."/>
            <person name="Brettin T."/>
            <person name="Bruce D."/>
            <person name="Detter J.C."/>
            <person name="Han C."/>
            <person name="Tapia R."/>
            <person name="Schmutz J."/>
            <person name="Larimer F."/>
            <person name="Land M."/>
            <person name="Hauser L."/>
            <person name="Kyrpides N."/>
            <person name="Mikhailova N."/>
            <person name="Bryant D.A."/>
            <person name="Hanada S."/>
            <person name="Tsukatani Y."/>
            <person name="Richardson P."/>
        </authorList>
    </citation>
    <scope>NUCLEOTIDE SEQUENCE [LARGE SCALE GENOMIC DNA]</scope>
    <source>
        <strain evidence="2">DSM 13941 / HLO8</strain>
    </source>
</reference>
<evidence type="ECO:0000313" key="2">
    <source>
        <dbReference type="Proteomes" id="UP000000263"/>
    </source>
</evidence>
<dbReference type="InterPro" id="IPR006379">
    <property type="entry name" value="HAD-SF_hydro_IIB"/>
</dbReference>
<dbReference type="InterPro" id="IPR023214">
    <property type="entry name" value="HAD_sf"/>
</dbReference>
<dbReference type="OrthoDB" id="9781413at2"/>
<dbReference type="Gene3D" id="3.40.50.1000">
    <property type="entry name" value="HAD superfamily/HAD-like"/>
    <property type="match status" value="1"/>
</dbReference>
<dbReference type="HOGENOM" id="CLU_044146_0_2_0"/>
<dbReference type="NCBIfam" id="TIGR00099">
    <property type="entry name" value="Cof-subfamily"/>
    <property type="match status" value="1"/>
</dbReference>
<dbReference type="GO" id="GO:0016791">
    <property type="term" value="F:phosphatase activity"/>
    <property type="evidence" value="ECO:0007669"/>
    <property type="project" value="TreeGrafter"/>
</dbReference>
<dbReference type="Pfam" id="PF08282">
    <property type="entry name" value="Hydrolase_3"/>
    <property type="match status" value="1"/>
</dbReference>
<dbReference type="GO" id="GO:0000287">
    <property type="term" value="F:magnesium ion binding"/>
    <property type="evidence" value="ECO:0007669"/>
    <property type="project" value="TreeGrafter"/>
</dbReference>
<sequence length="271" mass="29135">MPFQLIALDLDGTVIDHDLTIHPDVRETIAAVQARGIDVTLATGRMFGAALPFARELDIRAPIICYQGALVRHPLTGDTLYHAAMPAELAAAAVRELLDADMCVVAYIDDIHHITAYRPELERYLAFHPEGTEMVVTPDLDRLVERVPPTKLLFVAEPPVVERELMRLTARFGGALAVVRSHAIFGELTAPHVSKGNALSALAQSLGAPREAVLAIGDQENDISMITWAGLGLAMGNATPAVRARAHAVLPPVSEAGVAHALRRYVLNCAS</sequence>
<dbReference type="CDD" id="cd07516">
    <property type="entry name" value="HAD_Pase"/>
    <property type="match status" value="1"/>
</dbReference>
<dbReference type="SFLD" id="SFLDG01140">
    <property type="entry name" value="C2.B:_Phosphomannomutase_and_P"/>
    <property type="match status" value="1"/>
</dbReference>
<dbReference type="EMBL" id="CP000804">
    <property type="protein sequence ID" value="ABU56736.1"/>
    <property type="molecule type" value="Genomic_DNA"/>
</dbReference>
<protein>
    <submittedName>
        <fullName evidence="1">Cof-like hydrolase</fullName>
    </submittedName>
</protein>
<dbReference type="InterPro" id="IPR036412">
    <property type="entry name" value="HAD-like_sf"/>
</dbReference>
<accession>A7NGY9</accession>
<dbReference type="InterPro" id="IPR000150">
    <property type="entry name" value="Cof"/>
</dbReference>
<dbReference type="KEGG" id="rca:Rcas_0607"/>
<dbReference type="eggNOG" id="COG0561">
    <property type="taxonomic scope" value="Bacteria"/>
</dbReference>
<keyword evidence="1" id="KW-0378">Hydrolase</keyword>
<dbReference type="SFLD" id="SFLDS00003">
    <property type="entry name" value="Haloacid_Dehalogenase"/>
    <property type="match status" value="1"/>
</dbReference>
<dbReference type="GO" id="GO:0005829">
    <property type="term" value="C:cytosol"/>
    <property type="evidence" value="ECO:0007669"/>
    <property type="project" value="TreeGrafter"/>
</dbReference>
<dbReference type="STRING" id="383372.Rcas_0607"/>
<keyword evidence="2" id="KW-1185">Reference proteome</keyword>
<proteinExistence type="predicted"/>
<dbReference type="PANTHER" id="PTHR10000:SF8">
    <property type="entry name" value="HAD SUPERFAMILY HYDROLASE-LIKE, TYPE 3"/>
    <property type="match status" value="1"/>
</dbReference>
<dbReference type="PANTHER" id="PTHR10000">
    <property type="entry name" value="PHOSPHOSERINE PHOSPHATASE"/>
    <property type="match status" value="1"/>
</dbReference>
<dbReference type="NCBIfam" id="TIGR01484">
    <property type="entry name" value="HAD-SF-IIB"/>
    <property type="match status" value="1"/>
</dbReference>
<gene>
    <name evidence="1" type="ordered locus">Rcas_0607</name>
</gene>
<dbReference type="AlphaFoldDB" id="A7NGY9"/>
<dbReference type="SUPFAM" id="SSF56784">
    <property type="entry name" value="HAD-like"/>
    <property type="match status" value="1"/>
</dbReference>
<dbReference type="PROSITE" id="PS01229">
    <property type="entry name" value="COF_2"/>
    <property type="match status" value="1"/>
</dbReference>
<dbReference type="Gene3D" id="3.30.1240.10">
    <property type="match status" value="1"/>
</dbReference>
<dbReference type="RefSeq" id="WP_012119167.1">
    <property type="nucleotide sequence ID" value="NC_009767.1"/>
</dbReference>
<dbReference type="Proteomes" id="UP000000263">
    <property type="component" value="Chromosome"/>
</dbReference>
<organism evidence="1 2">
    <name type="scientific">Roseiflexus castenholzii (strain DSM 13941 / HLO8)</name>
    <dbReference type="NCBI Taxonomy" id="383372"/>
    <lineage>
        <taxon>Bacteria</taxon>
        <taxon>Bacillati</taxon>
        <taxon>Chloroflexota</taxon>
        <taxon>Chloroflexia</taxon>
        <taxon>Chloroflexales</taxon>
        <taxon>Roseiflexineae</taxon>
        <taxon>Roseiflexaceae</taxon>
        <taxon>Roseiflexus</taxon>
    </lineage>
</organism>
<evidence type="ECO:0000313" key="1">
    <source>
        <dbReference type="EMBL" id="ABU56736.1"/>
    </source>
</evidence>